<comment type="similarity">
    <text evidence="2 10 11">Belongs to the TonB-dependent receptor family.</text>
</comment>
<evidence type="ECO:0000256" key="8">
    <source>
        <dbReference type="ARBA" id="ARBA00023170"/>
    </source>
</evidence>
<dbReference type="Proteomes" id="UP000060699">
    <property type="component" value="Chromosome"/>
</dbReference>
<dbReference type="RefSeq" id="WP_058936904.1">
    <property type="nucleotide sequence ID" value="NZ_CP013729.1"/>
</dbReference>
<evidence type="ECO:0000256" key="11">
    <source>
        <dbReference type="RuleBase" id="RU003357"/>
    </source>
</evidence>
<dbReference type="Gene3D" id="2.40.170.20">
    <property type="entry name" value="TonB-dependent receptor, beta-barrel domain"/>
    <property type="match status" value="1"/>
</dbReference>
<organism evidence="12 13">
    <name type="scientific">Roseateles depolymerans</name>
    <dbReference type="NCBI Taxonomy" id="76731"/>
    <lineage>
        <taxon>Bacteria</taxon>
        <taxon>Pseudomonadati</taxon>
        <taxon>Pseudomonadota</taxon>
        <taxon>Betaproteobacteria</taxon>
        <taxon>Burkholderiales</taxon>
        <taxon>Sphaerotilaceae</taxon>
        <taxon>Roseateles</taxon>
    </lineage>
</organism>
<evidence type="ECO:0000313" key="12">
    <source>
        <dbReference type="EMBL" id="ALV09070.1"/>
    </source>
</evidence>
<dbReference type="InterPro" id="IPR037066">
    <property type="entry name" value="Plug_dom_sf"/>
</dbReference>
<accession>A0A0U3LCF5</accession>
<keyword evidence="8 12" id="KW-0675">Receptor</keyword>
<evidence type="ECO:0000256" key="9">
    <source>
        <dbReference type="ARBA" id="ARBA00023237"/>
    </source>
</evidence>
<dbReference type="OrthoDB" id="8530571at2"/>
<dbReference type="AlphaFoldDB" id="A0A0U3LCF5"/>
<keyword evidence="9 10" id="KW-0998">Cell outer membrane</keyword>
<dbReference type="CDD" id="cd01347">
    <property type="entry name" value="ligand_gated_channel"/>
    <property type="match status" value="1"/>
</dbReference>
<dbReference type="InterPro" id="IPR012910">
    <property type="entry name" value="Plug_dom"/>
</dbReference>
<keyword evidence="7 10" id="KW-0472">Membrane</keyword>
<dbReference type="KEGG" id="rdp:RD2015_4629"/>
<dbReference type="PATRIC" id="fig|76731.3.peg.4743"/>
<proteinExistence type="inferred from homology"/>
<keyword evidence="4 10" id="KW-1134">Transmembrane beta strand</keyword>
<dbReference type="Pfam" id="PF00593">
    <property type="entry name" value="TonB_dep_Rec_b-barrel"/>
    <property type="match status" value="1"/>
</dbReference>
<dbReference type="InterPro" id="IPR036942">
    <property type="entry name" value="Beta-barrel_TonB_sf"/>
</dbReference>
<evidence type="ECO:0000256" key="4">
    <source>
        <dbReference type="ARBA" id="ARBA00022452"/>
    </source>
</evidence>
<protein>
    <submittedName>
        <fullName evidence="12">TonB-dependent Receptor Plug domain protein</fullName>
    </submittedName>
</protein>
<evidence type="ECO:0000256" key="6">
    <source>
        <dbReference type="ARBA" id="ARBA00023077"/>
    </source>
</evidence>
<keyword evidence="3 10" id="KW-0813">Transport</keyword>
<reference evidence="12 13" key="1">
    <citation type="submission" date="2015-12" db="EMBL/GenBank/DDBJ databases">
        <title>Complete genome of Roseateles depolymerans KCTC 42856.</title>
        <authorList>
            <person name="Kim K.M."/>
        </authorList>
    </citation>
    <scope>NUCLEOTIDE SEQUENCE [LARGE SCALE GENOMIC DNA]</scope>
    <source>
        <strain evidence="12 13">KCTC 42856</strain>
    </source>
</reference>
<dbReference type="EMBL" id="CP013729">
    <property type="protein sequence ID" value="ALV09070.1"/>
    <property type="molecule type" value="Genomic_DNA"/>
</dbReference>
<evidence type="ECO:0000256" key="10">
    <source>
        <dbReference type="PROSITE-ProRule" id="PRU01360"/>
    </source>
</evidence>
<dbReference type="InterPro" id="IPR000531">
    <property type="entry name" value="Beta-barrel_TonB"/>
</dbReference>
<dbReference type="PANTHER" id="PTHR47234">
    <property type="match status" value="1"/>
</dbReference>
<evidence type="ECO:0000256" key="2">
    <source>
        <dbReference type="ARBA" id="ARBA00009810"/>
    </source>
</evidence>
<dbReference type="Gene3D" id="2.170.130.10">
    <property type="entry name" value="TonB-dependent receptor, plug domain"/>
    <property type="match status" value="1"/>
</dbReference>
<keyword evidence="13" id="KW-1185">Reference proteome</keyword>
<evidence type="ECO:0000256" key="5">
    <source>
        <dbReference type="ARBA" id="ARBA00022692"/>
    </source>
</evidence>
<dbReference type="InterPro" id="IPR039426">
    <property type="entry name" value="TonB-dep_rcpt-like"/>
</dbReference>
<gene>
    <name evidence="12" type="ORF">RD2015_4629</name>
</gene>
<sequence length="871" mass="93939" precursor="true">MHKLNAVSLAVATILAVSAAPASAQDAEQTLERVVVTGSAIKRLDAETSVPVTTFKMTELRQQGLTTVEQILGTLTASQSSMGTSQSVGSSTGGASFADLRGIGANKTLVLLNGRRIANNAFDGSAPDLNMIPLAAIERIEVLRDGASSLYGTDAIGGVINFITKKDFTGGTLNVGYDSPQKSGGKAGNLNVGYGWGDLDKDGFNVFGFVDYQKQDHISGSQRNYNTRYAGGLSTNTDPANYYQGSGLTVYNPAAPDCTNGTNLIKAGTYCRMTTSSYVDYVPKSERASGMLKGTIKLNNDHQLGLEYFVTRSVVQTQIAPVPYASLSMTSDSPYWPDNAALDKTKPITVKWRDTVSGPRQDKNINQQQRFLATLDGALAGWDYSTGLSYNQNRVTEKLTHGYADGSKIAAGVADGTINPFGDQSADAITYIRNAAVAGTLMYGKGETYNFDAHASRELGDWLGAGRAVALAVGTELRHEKFSQLANTEFATLVQDSTGVDPSTNSVGSRSVYAVYSELNLPVTKLLDITGAIRYDKYSDFGSTTNPKLSFRFQPTKEILMRGSVSTGFRAPSLYELHAANTYTNSSTVSDPLLCPGGTAGTLNCKTQFMVRNGGNTELQPEKSKSLTFGLQFSPTADLAFGIDLWWIGIKNQIGTVGDASLYDPDNYALFSQYFHRNAAGELSTSGTDCPGTNCGYVDVRQQNLGGTNTAGFDLNGNYRLRTAVGNFTFGLNSTYVSKYKFQEYQNGPWVNGVGVFAGSGPVFRWQHTLTTVWSYNSTYSVGLTGHYKSSYKDDPSTDEGAANTVASYTTFDLFGNYKATRQLSLTAGVRNLFDRDPPLSYQQAVFQAGYDPRYTDPTGRTFYVRGSYDF</sequence>
<name>A0A0U3LCF5_9BURK</name>
<dbReference type="GO" id="GO:0009279">
    <property type="term" value="C:cell outer membrane"/>
    <property type="evidence" value="ECO:0007669"/>
    <property type="project" value="UniProtKB-SubCell"/>
</dbReference>
<evidence type="ECO:0000313" key="13">
    <source>
        <dbReference type="Proteomes" id="UP000060699"/>
    </source>
</evidence>
<dbReference type="Pfam" id="PF07715">
    <property type="entry name" value="Plug"/>
    <property type="match status" value="1"/>
</dbReference>
<dbReference type="STRING" id="76731.RD2015_4629"/>
<dbReference type="PANTHER" id="PTHR47234:SF2">
    <property type="entry name" value="TONB-DEPENDENT RECEPTOR"/>
    <property type="match status" value="1"/>
</dbReference>
<evidence type="ECO:0000256" key="1">
    <source>
        <dbReference type="ARBA" id="ARBA00004571"/>
    </source>
</evidence>
<evidence type="ECO:0000256" key="3">
    <source>
        <dbReference type="ARBA" id="ARBA00022448"/>
    </source>
</evidence>
<dbReference type="PROSITE" id="PS52016">
    <property type="entry name" value="TONB_DEPENDENT_REC_3"/>
    <property type="match status" value="1"/>
</dbReference>
<evidence type="ECO:0000256" key="7">
    <source>
        <dbReference type="ARBA" id="ARBA00023136"/>
    </source>
</evidence>
<keyword evidence="6 11" id="KW-0798">TonB box</keyword>
<comment type="subcellular location">
    <subcellularLocation>
        <location evidence="1 10">Cell outer membrane</location>
        <topology evidence="1 10">Multi-pass membrane protein</topology>
    </subcellularLocation>
</comment>
<dbReference type="SUPFAM" id="SSF56935">
    <property type="entry name" value="Porins"/>
    <property type="match status" value="1"/>
</dbReference>
<keyword evidence="5 10" id="KW-0812">Transmembrane</keyword>